<feature type="signal peptide" evidence="1">
    <location>
        <begin position="1"/>
        <end position="19"/>
    </location>
</feature>
<evidence type="ECO:0000313" key="3">
    <source>
        <dbReference type="Proteomes" id="UP000786811"/>
    </source>
</evidence>
<feature type="chain" id="PRO_5035196934" evidence="1">
    <location>
        <begin position="20"/>
        <end position="86"/>
    </location>
</feature>
<proteinExistence type="predicted"/>
<name>A0A8J2HLW7_COTCN</name>
<evidence type="ECO:0000313" key="2">
    <source>
        <dbReference type="EMBL" id="CAG5101646.1"/>
    </source>
</evidence>
<keyword evidence="3" id="KW-1185">Reference proteome</keyword>
<evidence type="ECO:0000256" key="1">
    <source>
        <dbReference type="SAM" id="SignalP"/>
    </source>
</evidence>
<reference evidence="2" key="1">
    <citation type="submission" date="2021-04" db="EMBL/GenBank/DDBJ databases">
        <authorList>
            <person name="Chebbi M.A.C M."/>
        </authorList>
    </citation>
    <scope>NUCLEOTIDE SEQUENCE</scope>
</reference>
<dbReference type="AlphaFoldDB" id="A0A8J2HLW7"/>
<gene>
    <name evidence="2" type="ORF">HICCMSTLAB_LOCUS10548</name>
</gene>
<organism evidence="2 3">
    <name type="scientific">Cotesia congregata</name>
    <name type="common">Parasitoid wasp</name>
    <name type="synonym">Apanteles congregatus</name>
    <dbReference type="NCBI Taxonomy" id="51543"/>
    <lineage>
        <taxon>Eukaryota</taxon>
        <taxon>Metazoa</taxon>
        <taxon>Ecdysozoa</taxon>
        <taxon>Arthropoda</taxon>
        <taxon>Hexapoda</taxon>
        <taxon>Insecta</taxon>
        <taxon>Pterygota</taxon>
        <taxon>Neoptera</taxon>
        <taxon>Endopterygota</taxon>
        <taxon>Hymenoptera</taxon>
        <taxon>Apocrita</taxon>
        <taxon>Ichneumonoidea</taxon>
        <taxon>Braconidae</taxon>
        <taxon>Microgastrinae</taxon>
        <taxon>Cotesia</taxon>
    </lineage>
</organism>
<dbReference type="Proteomes" id="UP000786811">
    <property type="component" value="Unassembled WGS sequence"/>
</dbReference>
<sequence length="86" mass="9517">MTKLLVFLLLVTFAVAVLSARDDDGSYQEGGTYQQQGDSHQAKCARLLVGDRRDPAPEDANNCLHECVIYKKYVGGYRENGACRCC</sequence>
<comment type="caution">
    <text evidence="2">The sequence shown here is derived from an EMBL/GenBank/DDBJ whole genome shotgun (WGS) entry which is preliminary data.</text>
</comment>
<accession>A0A8J2HLW7</accession>
<keyword evidence="1" id="KW-0732">Signal</keyword>
<dbReference type="EMBL" id="CAJNRD030001123">
    <property type="protein sequence ID" value="CAG5101646.1"/>
    <property type="molecule type" value="Genomic_DNA"/>
</dbReference>
<protein>
    <submittedName>
        <fullName evidence="2">Uncharacterized protein</fullName>
    </submittedName>
</protein>